<feature type="domain" description="Glycosyl transferase family 1" evidence="1">
    <location>
        <begin position="256"/>
        <end position="345"/>
    </location>
</feature>
<proteinExistence type="predicted"/>
<dbReference type="GO" id="GO:0016757">
    <property type="term" value="F:glycosyltransferase activity"/>
    <property type="evidence" value="ECO:0007669"/>
    <property type="project" value="InterPro"/>
</dbReference>
<dbReference type="Pfam" id="PF00534">
    <property type="entry name" value="Glycos_transf_1"/>
    <property type="match status" value="1"/>
</dbReference>
<comment type="caution">
    <text evidence="2">The sequence shown here is derived from an EMBL/GenBank/DDBJ whole genome shotgun (WGS) entry which is preliminary data.</text>
</comment>
<dbReference type="InterPro" id="IPR001296">
    <property type="entry name" value="Glyco_trans_1"/>
</dbReference>
<dbReference type="Proteomes" id="UP000326994">
    <property type="component" value="Unassembled WGS sequence"/>
</dbReference>
<dbReference type="Gene3D" id="3.40.50.2000">
    <property type="entry name" value="Glycogen Phosphorylase B"/>
    <property type="match status" value="2"/>
</dbReference>
<dbReference type="AlphaFoldDB" id="A0A5J4FZF6"/>
<organism evidence="2 3">
    <name type="scientific">Patiriisocius marinistellae</name>
    <dbReference type="NCBI Taxonomy" id="2494560"/>
    <lineage>
        <taxon>Bacteria</taxon>
        <taxon>Pseudomonadati</taxon>
        <taxon>Bacteroidota</taxon>
        <taxon>Flavobacteriia</taxon>
        <taxon>Flavobacteriales</taxon>
        <taxon>Flavobacteriaceae</taxon>
        <taxon>Patiriisocius</taxon>
    </lineage>
</organism>
<evidence type="ECO:0000259" key="1">
    <source>
        <dbReference type="Pfam" id="PF00534"/>
    </source>
</evidence>
<gene>
    <name evidence="2" type="ORF">ULMS_23160</name>
</gene>
<dbReference type="SUPFAM" id="SSF53756">
    <property type="entry name" value="UDP-Glycosyltransferase/glycogen phosphorylase"/>
    <property type="match status" value="1"/>
</dbReference>
<keyword evidence="3" id="KW-1185">Reference proteome</keyword>
<accession>A0A5J4FZF6</accession>
<evidence type="ECO:0000313" key="2">
    <source>
        <dbReference type="EMBL" id="GEQ86808.1"/>
    </source>
</evidence>
<dbReference type="RefSeq" id="WP_151894725.1">
    <property type="nucleotide sequence ID" value="NZ_BKCF01000004.1"/>
</dbReference>
<name>A0A5J4FZF6_9FLAO</name>
<sequence length="378" mass="43612">MKILIVAIPTIHTYRWCAQLEGEGHELFFFNILHRKIPDYFKGFTIINDWEKNKLGKWATSKSLPRVIRYANKNFNFSFEENFHLILKKINPDIVHSFNMNISYPLIPYMIKHPNIPWMCNTWGSDIYYYQNFDIAKQKVDAMLGRLDFLFTDAKRDFELALAKGFKGKYLGTFPGGGGYNIPEKIMAVKERNTIIIKGYEHKFGRALNILKAIKKCDEVTKKYKLYIFSAHQSVVDFAETLRKEGFEIVINSTQKKIPHQEILNVMKNSIMYIGNNISDGIPNTLLEAIISGAFPIQSNPGGATAEILIHGKNGFLIENPEDINEITKHITTALQNKEFLENVQQFNHDIVAPTLAYELIKEKVVEKYKYLESKICN</sequence>
<dbReference type="OrthoDB" id="1411429at2"/>
<protein>
    <recommendedName>
        <fullName evidence="1">Glycosyl transferase family 1 domain-containing protein</fullName>
    </recommendedName>
</protein>
<dbReference type="EMBL" id="BKCF01000004">
    <property type="protein sequence ID" value="GEQ86808.1"/>
    <property type="molecule type" value="Genomic_DNA"/>
</dbReference>
<reference evidence="2 3" key="1">
    <citation type="submission" date="2019-08" db="EMBL/GenBank/DDBJ databases">
        <title>Ulvibacter marinistellae sp. nov., isolated from a starfish, Patiria pectinifera.</title>
        <authorList>
            <person name="Kawano K."/>
            <person name="Ushijima N."/>
            <person name="Kihara M."/>
            <person name="Itoh H."/>
        </authorList>
    </citation>
    <scope>NUCLEOTIDE SEQUENCE [LARGE SCALE GENOMIC DNA]</scope>
    <source>
        <strain evidence="2 3">KK4</strain>
    </source>
</reference>
<evidence type="ECO:0000313" key="3">
    <source>
        <dbReference type="Proteomes" id="UP000326994"/>
    </source>
</evidence>